<dbReference type="PROSITE" id="PS50860">
    <property type="entry name" value="AA_TRNA_LIGASE_II_ALA"/>
    <property type="match status" value="1"/>
</dbReference>
<dbReference type="InterPro" id="IPR012947">
    <property type="entry name" value="tRNA_SAD"/>
</dbReference>
<evidence type="ECO:0000256" key="4">
    <source>
        <dbReference type="ARBA" id="ARBA00013168"/>
    </source>
</evidence>
<dbReference type="InterPro" id="IPR018165">
    <property type="entry name" value="Ala-tRNA-synth_IIc_core"/>
</dbReference>
<reference evidence="18 19" key="1">
    <citation type="submission" date="2016-11" db="EMBL/GenBank/DDBJ databases">
        <authorList>
            <person name="Jaros S."/>
            <person name="Januszkiewicz K."/>
            <person name="Wedrychowicz H."/>
        </authorList>
    </citation>
    <scope>NUCLEOTIDE SEQUENCE [LARGE SCALE GENOMIC DNA]</scope>
    <source>
        <strain evidence="18 19">IBRC-M 10683</strain>
    </source>
</reference>
<evidence type="ECO:0000256" key="1">
    <source>
        <dbReference type="ARBA" id="ARBA00001947"/>
    </source>
</evidence>
<evidence type="ECO:0000256" key="2">
    <source>
        <dbReference type="ARBA" id="ARBA00004496"/>
    </source>
</evidence>
<dbReference type="GO" id="GO:0046872">
    <property type="term" value="F:metal ion binding"/>
    <property type="evidence" value="ECO:0007669"/>
    <property type="project" value="UniProtKB-KW"/>
</dbReference>
<keyword evidence="9" id="KW-0547">Nucleotide-binding</keyword>
<dbReference type="RefSeq" id="WP_072889151.1">
    <property type="nucleotide sequence ID" value="NZ_FQVW01000009.1"/>
</dbReference>
<evidence type="ECO:0000256" key="9">
    <source>
        <dbReference type="ARBA" id="ARBA00022741"/>
    </source>
</evidence>
<dbReference type="STRING" id="930117.SAMN05216225_100972"/>
<dbReference type="GO" id="GO:0002161">
    <property type="term" value="F:aminoacyl-tRNA deacylase activity"/>
    <property type="evidence" value="ECO:0007669"/>
    <property type="project" value="UniProtKB-ARBA"/>
</dbReference>
<keyword evidence="19" id="KW-1185">Reference proteome</keyword>
<dbReference type="OrthoDB" id="9812949at2"/>
<dbReference type="Gene3D" id="3.10.310.40">
    <property type="match status" value="1"/>
</dbReference>
<dbReference type="Gene3D" id="2.40.30.130">
    <property type="match status" value="1"/>
</dbReference>
<proteinExistence type="inferred from homology"/>
<dbReference type="InterPro" id="IPR003156">
    <property type="entry name" value="DHHA1_dom"/>
</dbReference>
<dbReference type="Gene3D" id="3.30.980.10">
    <property type="entry name" value="Threonyl-trna Synthetase, Chain A, domain 2"/>
    <property type="match status" value="1"/>
</dbReference>
<keyword evidence="10" id="KW-0862">Zinc</keyword>
<dbReference type="FunFam" id="3.10.310.40:FF:000001">
    <property type="entry name" value="Alanine--tRNA ligase"/>
    <property type="match status" value="1"/>
</dbReference>
<dbReference type="GO" id="GO:0004813">
    <property type="term" value="F:alanine-tRNA ligase activity"/>
    <property type="evidence" value="ECO:0007669"/>
    <property type="project" value="UniProtKB-EC"/>
</dbReference>
<dbReference type="InterPro" id="IPR051335">
    <property type="entry name" value="Alanyl-tRNA_Editing_Enzymes"/>
</dbReference>
<evidence type="ECO:0000256" key="5">
    <source>
        <dbReference type="ARBA" id="ARBA00017959"/>
    </source>
</evidence>
<dbReference type="SUPFAM" id="SSF50447">
    <property type="entry name" value="Translation proteins"/>
    <property type="match status" value="1"/>
</dbReference>
<dbReference type="EC" id="6.1.1.7" evidence="4"/>
<evidence type="ECO:0000256" key="6">
    <source>
        <dbReference type="ARBA" id="ARBA00022555"/>
    </source>
</evidence>
<sequence length="402" mass="45980">MFTEKLYYKDSYIRSFTATVLKSEMEDDGRYFVLLDKTAFYPTGGGQPHDIGKLNNIEVYDVQEVEGEIRHYVEQPIELHKKCEGVINWDIRFDHMQQHAGQHILSAAFDDHFNYQTVSFHLGKEICSIDINVDSLSADKADKVEQIANNIILENRSIDTKWVTQEELSNYRLRKSISVSENIRLVIIPDFDYNGCGGTHPTSTGQVGLIKILHWEKQKKQTRVYFVCGNRVLRQLQNKHHVVQDLTTKLSVPQEKLVEKTEGILVQNKNLEKNINELNNQILEFEAIQLTNQIEIHDDIKIIKMAFQDKTMAELQVLARTLIGKRNDLLVLLVSDYDNKLQLVCARSESIEINVNQLLKQTLPLINGRGGGKENFAQGGGEKVISAEQLLLELIHKIKVGI</sequence>
<dbReference type="Pfam" id="PF01411">
    <property type="entry name" value="tRNA-synt_2c"/>
    <property type="match status" value="1"/>
</dbReference>
<keyword evidence="7" id="KW-0436">Ligase</keyword>
<evidence type="ECO:0000313" key="18">
    <source>
        <dbReference type="EMBL" id="SHF93490.1"/>
    </source>
</evidence>
<dbReference type="PANTHER" id="PTHR43462">
    <property type="entry name" value="ALANYL-TRNA EDITING PROTEIN"/>
    <property type="match status" value="1"/>
</dbReference>
<comment type="subcellular location">
    <subcellularLocation>
        <location evidence="2">Cytoplasm</location>
    </subcellularLocation>
</comment>
<dbReference type="Pfam" id="PF02272">
    <property type="entry name" value="DHHA1"/>
    <property type="match status" value="1"/>
</dbReference>
<keyword evidence="13" id="KW-0648">Protein biosynthesis</keyword>
<protein>
    <recommendedName>
        <fullName evidence="5">Alanine--tRNA ligase</fullName>
        <ecNumber evidence="4">6.1.1.7</ecNumber>
    </recommendedName>
    <alternativeName>
        <fullName evidence="15">Alanyl-tRNA synthetase</fullName>
    </alternativeName>
</protein>
<dbReference type="Proteomes" id="UP000183988">
    <property type="component" value="Unassembled WGS sequence"/>
</dbReference>
<dbReference type="AlphaFoldDB" id="A0A1M5FPM2"/>
<evidence type="ECO:0000256" key="13">
    <source>
        <dbReference type="ARBA" id="ARBA00022917"/>
    </source>
</evidence>
<keyword evidence="11" id="KW-0067">ATP-binding</keyword>
<dbReference type="GO" id="GO:0000049">
    <property type="term" value="F:tRNA binding"/>
    <property type="evidence" value="ECO:0007669"/>
    <property type="project" value="UniProtKB-KW"/>
</dbReference>
<feature type="coiled-coil region" evidence="16">
    <location>
        <begin position="261"/>
        <end position="288"/>
    </location>
</feature>
<dbReference type="InterPro" id="IPR018164">
    <property type="entry name" value="Ala-tRNA-synth_IIc_N"/>
</dbReference>
<dbReference type="PANTHER" id="PTHR43462:SF1">
    <property type="entry name" value="ALANYL-TRNA EDITING PROTEIN AARSD1"/>
    <property type="match status" value="1"/>
</dbReference>
<dbReference type="EMBL" id="FQVW01000009">
    <property type="protein sequence ID" value="SHF93490.1"/>
    <property type="molecule type" value="Genomic_DNA"/>
</dbReference>
<evidence type="ECO:0000259" key="17">
    <source>
        <dbReference type="PROSITE" id="PS50860"/>
    </source>
</evidence>
<dbReference type="SUPFAM" id="SSF55186">
    <property type="entry name" value="ThrRS/AlaRS common domain"/>
    <property type="match status" value="1"/>
</dbReference>
<dbReference type="GO" id="GO:0005524">
    <property type="term" value="F:ATP binding"/>
    <property type="evidence" value="ECO:0007669"/>
    <property type="project" value="UniProtKB-KW"/>
</dbReference>
<accession>A0A1M5FPM2</accession>
<keyword evidence="12" id="KW-0694">RNA-binding</keyword>
<dbReference type="InterPro" id="IPR009000">
    <property type="entry name" value="Transl_B-barrel_sf"/>
</dbReference>
<keyword evidence="16" id="KW-0175">Coiled coil</keyword>
<gene>
    <name evidence="18" type="ORF">SAMN05216225_100972</name>
</gene>
<dbReference type="GO" id="GO:0005737">
    <property type="term" value="C:cytoplasm"/>
    <property type="evidence" value="ECO:0007669"/>
    <property type="project" value="UniProtKB-SubCell"/>
</dbReference>
<comment type="cofactor">
    <cofactor evidence="1">
        <name>Zn(2+)</name>
        <dbReference type="ChEBI" id="CHEBI:29105"/>
    </cofactor>
</comment>
<feature type="domain" description="Alanyl-transfer RNA synthetases family profile" evidence="17">
    <location>
        <begin position="1"/>
        <end position="213"/>
    </location>
</feature>
<evidence type="ECO:0000256" key="12">
    <source>
        <dbReference type="ARBA" id="ARBA00022884"/>
    </source>
</evidence>
<dbReference type="InterPro" id="IPR018163">
    <property type="entry name" value="Thr/Ala-tRNA-synth_IIc_edit"/>
</dbReference>
<evidence type="ECO:0000313" key="19">
    <source>
        <dbReference type="Proteomes" id="UP000183988"/>
    </source>
</evidence>
<name>A0A1M5FPM2_9BACI</name>
<evidence type="ECO:0000256" key="10">
    <source>
        <dbReference type="ARBA" id="ARBA00022833"/>
    </source>
</evidence>
<keyword evidence="14 18" id="KW-0030">Aminoacyl-tRNA synthetase</keyword>
<dbReference type="SMART" id="SM00863">
    <property type="entry name" value="tRNA_SAD"/>
    <property type="match status" value="1"/>
</dbReference>
<keyword evidence="8" id="KW-0479">Metal-binding</keyword>
<evidence type="ECO:0000256" key="11">
    <source>
        <dbReference type="ARBA" id="ARBA00022840"/>
    </source>
</evidence>
<evidence type="ECO:0000256" key="3">
    <source>
        <dbReference type="ARBA" id="ARBA00008226"/>
    </source>
</evidence>
<comment type="similarity">
    <text evidence="3">Belongs to the class-II aminoacyl-tRNA synthetase family.</text>
</comment>
<keyword evidence="6" id="KW-0820">tRNA-binding</keyword>
<organism evidence="18 19">
    <name type="scientific">Ornithinibacillus halophilus</name>
    <dbReference type="NCBI Taxonomy" id="930117"/>
    <lineage>
        <taxon>Bacteria</taxon>
        <taxon>Bacillati</taxon>
        <taxon>Bacillota</taxon>
        <taxon>Bacilli</taxon>
        <taxon>Bacillales</taxon>
        <taxon>Bacillaceae</taxon>
        <taxon>Ornithinibacillus</taxon>
    </lineage>
</organism>
<evidence type="ECO:0000256" key="15">
    <source>
        <dbReference type="ARBA" id="ARBA00032577"/>
    </source>
</evidence>
<evidence type="ECO:0000256" key="7">
    <source>
        <dbReference type="ARBA" id="ARBA00022598"/>
    </source>
</evidence>
<dbReference type="GO" id="GO:0006419">
    <property type="term" value="P:alanyl-tRNA aminoacylation"/>
    <property type="evidence" value="ECO:0007669"/>
    <property type="project" value="InterPro"/>
</dbReference>
<dbReference type="Pfam" id="PF07973">
    <property type="entry name" value="tRNA_SAD"/>
    <property type="match status" value="1"/>
</dbReference>
<evidence type="ECO:0000256" key="16">
    <source>
        <dbReference type="SAM" id="Coils"/>
    </source>
</evidence>
<evidence type="ECO:0000256" key="14">
    <source>
        <dbReference type="ARBA" id="ARBA00023146"/>
    </source>
</evidence>
<evidence type="ECO:0000256" key="8">
    <source>
        <dbReference type="ARBA" id="ARBA00022723"/>
    </source>
</evidence>